<feature type="compositionally biased region" description="Polar residues" evidence="2">
    <location>
        <begin position="82"/>
        <end position="92"/>
    </location>
</feature>
<dbReference type="Pfam" id="PF11951">
    <property type="entry name" value="Fungal_trans_2"/>
    <property type="match status" value="1"/>
</dbReference>
<accession>A0A9N9WBT3</accession>
<evidence type="ECO:0000256" key="1">
    <source>
        <dbReference type="ARBA" id="ARBA00023242"/>
    </source>
</evidence>
<dbReference type="OrthoDB" id="4158087at2759"/>
<name>A0A9N9WBT3_9HYPO</name>
<proteinExistence type="predicted"/>
<evidence type="ECO:0000256" key="2">
    <source>
        <dbReference type="SAM" id="MobiDB-lite"/>
    </source>
</evidence>
<dbReference type="PANTHER" id="PTHR37540">
    <property type="entry name" value="TRANSCRIPTION FACTOR (ACR-2), PUTATIVE-RELATED-RELATED"/>
    <property type="match status" value="1"/>
</dbReference>
<keyword evidence="4" id="KW-1185">Reference proteome</keyword>
<organism evidence="3 4">
    <name type="scientific">Clonostachys solani</name>
    <dbReference type="NCBI Taxonomy" id="160281"/>
    <lineage>
        <taxon>Eukaryota</taxon>
        <taxon>Fungi</taxon>
        <taxon>Dikarya</taxon>
        <taxon>Ascomycota</taxon>
        <taxon>Pezizomycotina</taxon>
        <taxon>Sordariomycetes</taxon>
        <taxon>Hypocreomycetidae</taxon>
        <taxon>Hypocreales</taxon>
        <taxon>Bionectriaceae</taxon>
        <taxon>Clonostachys</taxon>
    </lineage>
</organism>
<reference evidence="3 4" key="2">
    <citation type="submission" date="2021-10" db="EMBL/GenBank/DDBJ databases">
        <authorList>
            <person name="Piombo E."/>
        </authorList>
    </citation>
    <scope>NUCLEOTIDE SEQUENCE [LARGE SCALE GENOMIC DNA]</scope>
</reference>
<evidence type="ECO:0000313" key="3">
    <source>
        <dbReference type="EMBL" id="CAH0046143.1"/>
    </source>
</evidence>
<protein>
    <submittedName>
        <fullName evidence="3">Uncharacterized protein</fullName>
    </submittedName>
</protein>
<sequence>MNTGIINQQGLVFLNATGAPVLSRADSRQMRAHITKSNFAKRRQRISQVETKGGESNKQTTQQALHRRKRSQQKSQRAALDTNPTELPTTESPPCAPSLQLLRNFRYLVFLDIRPTVQDPVEKAWFDLITSEPVVFEASLAGGMRCWGPDKESQQNADLHLSRATNLLVDRISCEQVPSDAMIGAVMTMAFGERLADNDVAWNVHMEGLINMMQQRRHHGVSSLPPVFRSLIALDFMNHLLGFPRFYHLKVVDMLSSHGDQVLSKLAPIPADLSLLKTAVDAPETGHMGQTSHGVEEPLERVRLATRALREFNDPYVKATSRSLEIYLNLLWPLLFTIDLESVGSELKDAMSEFRIKACPYMDLTSPHYILGLLATEKDSEASAWFLDRIQGSVQVMRQRGWSDPLSVMKRGLVHEPHIHHQFTALLDDGINGLM</sequence>
<dbReference type="Proteomes" id="UP000775872">
    <property type="component" value="Unassembled WGS sequence"/>
</dbReference>
<gene>
    <name evidence="3" type="ORF">CSOL1703_00011871</name>
</gene>
<dbReference type="AlphaFoldDB" id="A0A9N9WBT3"/>
<reference evidence="4" key="1">
    <citation type="submission" date="2019-06" db="EMBL/GenBank/DDBJ databases">
        <authorList>
            <person name="Broberg M."/>
        </authorList>
    </citation>
    <scope>NUCLEOTIDE SEQUENCE [LARGE SCALE GENOMIC DNA]</scope>
</reference>
<feature type="region of interest" description="Disordered" evidence="2">
    <location>
        <begin position="42"/>
        <end position="94"/>
    </location>
</feature>
<keyword evidence="1" id="KW-0539">Nucleus</keyword>
<comment type="caution">
    <text evidence="3">The sequence shown here is derived from an EMBL/GenBank/DDBJ whole genome shotgun (WGS) entry which is preliminary data.</text>
</comment>
<feature type="compositionally biased region" description="Polar residues" evidence="2">
    <location>
        <begin position="46"/>
        <end position="64"/>
    </location>
</feature>
<dbReference type="PANTHER" id="PTHR37540:SF5">
    <property type="entry name" value="TRANSCRIPTION FACTOR DOMAIN-CONTAINING PROTEIN"/>
    <property type="match status" value="1"/>
</dbReference>
<evidence type="ECO:0000313" key="4">
    <source>
        <dbReference type="Proteomes" id="UP000775872"/>
    </source>
</evidence>
<dbReference type="EMBL" id="CABFOC020000014">
    <property type="protein sequence ID" value="CAH0046143.1"/>
    <property type="molecule type" value="Genomic_DNA"/>
</dbReference>
<dbReference type="InterPro" id="IPR021858">
    <property type="entry name" value="Fun_TF"/>
</dbReference>